<keyword evidence="7" id="KW-1133">Transmembrane helix</keyword>
<feature type="binding site" evidence="10">
    <location>
        <position position="130"/>
    </location>
    <ligand>
        <name>a ubiquinone</name>
        <dbReference type="ChEBI" id="CHEBI:16389"/>
        <note>ligand shared with IP/SDHB</note>
    </ligand>
</feature>
<dbReference type="FunFam" id="1.20.1300.10:FF:000007">
    <property type="entry name" value="Succinate dehydrogenase [ubiquinone] cytochrome b small subunit"/>
    <property type="match status" value="1"/>
</dbReference>
<evidence type="ECO:0000256" key="8">
    <source>
        <dbReference type="ARBA" id="ARBA00023128"/>
    </source>
</evidence>
<evidence type="ECO:0000256" key="6">
    <source>
        <dbReference type="ARBA" id="ARBA00022946"/>
    </source>
</evidence>
<gene>
    <name evidence="13" type="ORF">UCRPC4_g01680</name>
</gene>
<protein>
    <recommendedName>
        <fullName evidence="12">Succinate dehydrogenase [ubiquinone] cytochrome b small subunit</fullName>
    </recommendedName>
</protein>
<comment type="subcellular location">
    <subcellularLocation>
        <location evidence="1 12">Mitochondrion inner membrane</location>
        <topology evidence="1 12">Multi-pass membrane protein</topology>
    </subcellularLocation>
</comment>
<sequence length="178" mass="20237">MLHNEQLDRIEAGLPVLCQTRATIVWKVQVSLTVENARGYRRHKYVFKRDLGDIKMTDSKIANDPAPVPHAEPMHGSYHWSFERLIAVALVPLTVAPFAAGTLNPTLDALFVGTLLIHSHIGFQSMIIDYIPWKKYPLSRKVFWWGLRLATLTVAVGFYEFETHDVGLTEAIKRVWVA</sequence>
<dbReference type="CDD" id="cd03496">
    <property type="entry name" value="SQR_TypeC_CybS"/>
    <property type="match status" value="1"/>
</dbReference>
<comment type="similarity">
    <text evidence="2 12">Belongs to the CybS family.</text>
</comment>
<accession>A0A0G2ETU0</accession>
<evidence type="ECO:0000256" key="12">
    <source>
        <dbReference type="RuleBase" id="RU364031"/>
    </source>
</evidence>
<dbReference type="EMBL" id="LCWF01000040">
    <property type="protein sequence ID" value="KKY25609.1"/>
    <property type="molecule type" value="Genomic_DNA"/>
</dbReference>
<keyword evidence="9 12" id="KW-0472">Membrane</keyword>
<keyword evidence="3" id="KW-0813">Transport</keyword>
<dbReference type="GO" id="GO:0098796">
    <property type="term" value="C:membrane protein complex"/>
    <property type="evidence" value="ECO:0007669"/>
    <property type="project" value="UniProtKB-ARBA"/>
</dbReference>
<evidence type="ECO:0000256" key="7">
    <source>
        <dbReference type="ARBA" id="ARBA00022989"/>
    </source>
</evidence>
<keyword evidence="4" id="KW-0812">Transmembrane</keyword>
<dbReference type="Pfam" id="PF05328">
    <property type="entry name" value="CybS"/>
    <property type="match status" value="1"/>
</dbReference>
<keyword evidence="6 12" id="KW-0809">Transit peptide</keyword>
<dbReference type="Gene3D" id="1.20.1300.10">
    <property type="entry name" value="Fumarate reductase/succinate dehydrogenase, transmembrane subunit"/>
    <property type="match status" value="1"/>
</dbReference>
<organism evidence="13 14">
    <name type="scientific">Phaeomoniella chlamydospora</name>
    <name type="common">Phaeoacremonium chlamydosporum</name>
    <dbReference type="NCBI Taxonomy" id="158046"/>
    <lineage>
        <taxon>Eukaryota</taxon>
        <taxon>Fungi</taxon>
        <taxon>Dikarya</taxon>
        <taxon>Ascomycota</taxon>
        <taxon>Pezizomycotina</taxon>
        <taxon>Eurotiomycetes</taxon>
        <taxon>Chaetothyriomycetidae</taxon>
        <taxon>Phaeomoniellales</taxon>
        <taxon>Phaeomoniellaceae</taxon>
        <taxon>Phaeomoniella</taxon>
    </lineage>
</organism>
<dbReference type="PANTHER" id="PTHR13337:SF2">
    <property type="entry name" value="SUCCINATE DEHYDROGENASE [UBIQUINONE] CYTOCHROME B SMALL SUBUNIT, MITOCHONDRIAL"/>
    <property type="match status" value="1"/>
</dbReference>
<evidence type="ECO:0000313" key="13">
    <source>
        <dbReference type="EMBL" id="KKY25609.1"/>
    </source>
</evidence>
<dbReference type="GO" id="GO:0048039">
    <property type="term" value="F:ubiquinone binding"/>
    <property type="evidence" value="ECO:0007669"/>
    <property type="project" value="TreeGrafter"/>
</dbReference>
<evidence type="ECO:0000256" key="1">
    <source>
        <dbReference type="ARBA" id="ARBA00004448"/>
    </source>
</evidence>
<keyword evidence="5 12" id="KW-0999">Mitochondrion inner membrane</keyword>
<keyword evidence="11" id="KW-0479">Metal-binding</keyword>
<dbReference type="GO" id="GO:0046872">
    <property type="term" value="F:metal ion binding"/>
    <property type="evidence" value="ECO:0007669"/>
    <property type="project" value="UniProtKB-KW"/>
</dbReference>
<dbReference type="OrthoDB" id="18577at2759"/>
<comment type="caution">
    <text evidence="13">The sequence shown here is derived from an EMBL/GenBank/DDBJ whole genome shotgun (WGS) entry which is preliminary data.</text>
</comment>
<proteinExistence type="inferred from homology"/>
<evidence type="ECO:0000256" key="3">
    <source>
        <dbReference type="ARBA" id="ARBA00022448"/>
    </source>
</evidence>
<keyword evidence="11" id="KW-0408">Iron</keyword>
<dbReference type="SUPFAM" id="SSF81343">
    <property type="entry name" value="Fumarate reductase respiratory complex transmembrane subunits"/>
    <property type="match status" value="1"/>
</dbReference>
<evidence type="ECO:0000256" key="9">
    <source>
        <dbReference type="ARBA" id="ARBA00023136"/>
    </source>
</evidence>
<dbReference type="GO" id="GO:0006121">
    <property type="term" value="P:mitochondrial electron transport, succinate to ubiquinone"/>
    <property type="evidence" value="ECO:0007669"/>
    <property type="project" value="TreeGrafter"/>
</dbReference>
<keyword evidence="8 12" id="KW-0496">Mitochondrion</keyword>
<dbReference type="AlphaFoldDB" id="A0A0G2ETU0"/>
<evidence type="ECO:0000256" key="2">
    <source>
        <dbReference type="ARBA" id="ARBA00007294"/>
    </source>
</evidence>
<evidence type="ECO:0000256" key="10">
    <source>
        <dbReference type="PIRSR" id="PIRSR607992-1"/>
    </source>
</evidence>
<dbReference type="GO" id="GO:0020037">
    <property type="term" value="F:heme binding"/>
    <property type="evidence" value="ECO:0007669"/>
    <property type="project" value="TreeGrafter"/>
</dbReference>
<dbReference type="GO" id="GO:0005743">
    <property type="term" value="C:mitochondrial inner membrane"/>
    <property type="evidence" value="ECO:0007669"/>
    <property type="project" value="UniProtKB-SubCell"/>
</dbReference>
<reference evidence="13 14" key="2">
    <citation type="submission" date="2015-05" db="EMBL/GenBank/DDBJ databases">
        <authorList>
            <person name="Morales-Cruz A."/>
            <person name="Amrine K.C."/>
            <person name="Cantu D."/>
        </authorList>
    </citation>
    <scope>NUCLEOTIDE SEQUENCE [LARGE SCALE GENOMIC DNA]</scope>
    <source>
        <strain evidence="13">UCRPC4</strain>
    </source>
</reference>
<dbReference type="Proteomes" id="UP000053317">
    <property type="component" value="Unassembled WGS sequence"/>
</dbReference>
<dbReference type="PANTHER" id="PTHR13337">
    <property type="entry name" value="SUCCINATE DEHYDROGENASE"/>
    <property type="match status" value="1"/>
</dbReference>
<name>A0A0G2ETU0_PHACM</name>
<feature type="binding site" description="axial binding residue" evidence="11">
    <location>
        <position position="118"/>
    </location>
    <ligand>
        <name>heme b</name>
        <dbReference type="ChEBI" id="CHEBI:60344"/>
        <note>ligand shared with SDHC</note>
    </ligand>
    <ligandPart>
        <name>Fe</name>
        <dbReference type="ChEBI" id="CHEBI:18248"/>
    </ligandPart>
</feature>
<dbReference type="InterPro" id="IPR034804">
    <property type="entry name" value="SQR/QFR_C/D"/>
</dbReference>
<reference evidence="13 14" key="1">
    <citation type="submission" date="2015-05" db="EMBL/GenBank/DDBJ databases">
        <title>Distinctive expansion of gene families associated with plant cell wall degradation and secondary metabolism in the genomes of grapevine trunk pathogens.</title>
        <authorList>
            <person name="Lawrence D.P."/>
            <person name="Travadon R."/>
            <person name="Rolshausen P.E."/>
            <person name="Baumgartner K."/>
        </authorList>
    </citation>
    <scope>NUCLEOTIDE SEQUENCE [LARGE SCALE GENOMIC DNA]</scope>
    <source>
        <strain evidence="13">UCRPC4</strain>
    </source>
</reference>
<evidence type="ECO:0000256" key="5">
    <source>
        <dbReference type="ARBA" id="ARBA00022792"/>
    </source>
</evidence>
<evidence type="ECO:0000313" key="14">
    <source>
        <dbReference type="Proteomes" id="UP000053317"/>
    </source>
</evidence>
<dbReference type="GO" id="GO:0006099">
    <property type="term" value="P:tricarboxylic acid cycle"/>
    <property type="evidence" value="ECO:0007669"/>
    <property type="project" value="TreeGrafter"/>
</dbReference>
<evidence type="ECO:0000256" key="4">
    <source>
        <dbReference type="ARBA" id="ARBA00022692"/>
    </source>
</evidence>
<dbReference type="InterPro" id="IPR007992">
    <property type="entry name" value="CybS"/>
</dbReference>
<keyword evidence="14" id="KW-1185">Reference proteome</keyword>
<evidence type="ECO:0000256" key="11">
    <source>
        <dbReference type="PIRSR" id="PIRSR607992-2"/>
    </source>
</evidence>